<feature type="region of interest" description="Disordered" evidence="1">
    <location>
        <begin position="1"/>
        <end position="22"/>
    </location>
</feature>
<organism evidence="3">
    <name type="scientific">Brachypodium distachyon</name>
    <name type="common">Purple false brome</name>
    <name type="synonym">Trachynia distachya</name>
    <dbReference type="NCBI Taxonomy" id="15368"/>
    <lineage>
        <taxon>Eukaryota</taxon>
        <taxon>Viridiplantae</taxon>
        <taxon>Streptophyta</taxon>
        <taxon>Embryophyta</taxon>
        <taxon>Tracheophyta</taxon>
        <taxon>Spermatophyta</taxon>
        <taxon>Magnoliopsida</taxon>
        <taxon>Liliopsida</taxon>
        <taxon>Poales</taxon>
        <taxon>Poaceae</taxon>
        <taxon>BOP clade</taxon>
        <taxon>Pooideae</taxon>
        <taxon>Stipodae</taxon>
        <taxon>Brachypodieae</taxon>
        <taxon>Brachypodium</taxon>
    </lineage>
</organism>
<feature type="region of interest" description="Disordered" evidence="1">
    <location>
        <begin position="44"/>
        <end position="83"/>
    </location>
</feature>
<dbReference type="OrthoDB" id="2014733at2759"/>
<dbReference type="PANTHER" id="PTHR33874">
    <property type="entry name" value="RING FINGER PROTEIN"/>
    <property type="match status" value="1"/>
</dbReference>
<gene>
    <name evidence="3" type="primary">LOC100827724</name>
    <name evidence="2" type="ORF">BRADI_4g32520v3</name>
</gene>
<dbReference type="STRING" id="15368.I1IQV4"/>
<reference evidence="2 3" key="1">
    <citation type="journal article" date="2010" name="Nature">
        <title>Genome sequencing and analysis of the model grass Brachypodium distachyon.</title>
        <authorList>
            <consortium name="International Brachypodium Initiative"/>
        </authorList>
    </citation>
    <scope>NUCLEOTIDE SEQUENCE [LARGE SCALE GENOMIC DNA]</scope>
    <source>
        <strain evidence="2 3">Bd21</strain>
    </source>
</reference>
<dbReference type="GeneID" id="100827724"/>
<dbReference type="AlphaFoldDB" id="I1IQV4"/>
<dbReference type="HOGENOM" id="CLU_068568_0_0_1"/>
<dbReference type="PANTHER" id="PTHR33874:SF5">
    <property type="entry name" value="OS09G0465500 PROTEIN"/>
    <property type="match status" value="1"/>
</dbReference>
<evidence type="ECO:0000313" key="4">
    <source>
        <dbReference type="Proteomes" id="UP000008810"/>
    </source>
</evidence>
<dbReference type="eggNOG" id="ENOG502QPYJ">
    <property type="taxonomic scope" value="Eukaryota"/>
</dbReference>
<dbReference type="OMA" id="AIGIYHN"/>
<dbReference type="Gramene" id="KQJ90571">
    <property type="protein sequence ID" value="KQJ90571"/>
    <property type="gene ID" value="BRADI_4g32520v3"/>
</dbReference>
<dbReference type="Proteomes" id="UP000008810">
    <property type="component" value="Chromosome 4"/>
</dbReference>
<dbReference type="EMBL" id="CM000883">
    <property type="protein sequence ID" value="KQJ90571.1"/>
    <property type="molecule type" value="Genomic_DNA"/>
</dbReference>
<dbReference type="KEGG" id="bdi:100827724"/>
<evidence type="ECO:0000313" key="2">
    <source>
        <dbReference type="EMBL" id="KQJ90571.1"/>
    </source>
</evidence>
<proteinExistence type="predicted"/>
<sequence length="239" mass="26368">MGPPSTSSPAAAPRRSPKVRLRRQRLESLLEELKRTLDGLGDADLVDSLSEVSTEAPEYGDSEGGGDGDRDSAPSLASDSNHETDQMFDALKSRFESPEFVQKIDEIQKSVYQNGAVELDTSWDIIKAVDLWEDNDDNGYILVKPEDAVDGIAFFVATYLLTLTKAKELSPDRLQKALKKTFSAEKRKGRLRKAWDGTKVIYNAASWGATAIGIYNNQAILKVASTAFWTSCRVVSKFL</sequence>
<evidence type="ECO:0000313" key="3">
    <source>
        <dbReference type="EnsemblPlants" id="KQJ90571"/>
    </source>
</evidence>
<name>I1IQV4_BRADI</name>
<evidence type="ECO:0000256" key="1">
    <source>
        <dbReference type="SAM" id="MobiDB-lite"/>
    </source>
</evidence>
<dbReference type="FunCoup" id="I1IQV4">
    <property type="interactions" value="1599"/>
</dbReference>
<feature type="compositionally biased region" description="Low complexity" evidence="1">
    <location>
        <begin position="1"/>
        <end position="14"/>
    </location>
</feature>
<protein>
    <submittedName>
        <fullName evidence="2 3">Uncharacterized protein</fullName>
    </submittedName>
</protein>
<dbReference type="EnsemblPlants" id="KQJ90571">
    <property type="protein sequence ID" value="KQJ90571"/>
    <property type="gene ID" value="BRADI_4g32520v3"/>
</dbReference>
<keyword evidence="4" id="KW-1185">Reference proteome</keyword>
<dbReference type="RefSeq" id="XP_003578255.1">
    <property type="nucleotide sequence ID" value="XM_003578207.4"/>
</dbReference>
<accession>I1IQV4</accession>
<reference evidence="3" key="3">
    <citation type="submission" date="2018-08" db="UniProtKB">
        <authorList>
            <consortium name="EnsemblPlants"/>
        </authorList>
    </citation>
    <scope>IDENTIFICATION</scope>
    <source>
        <strain evidence="3">cv. Bd21</strain>
    </source>
</reference>
<reference evidence="2" key="2">
    <citation type="submission" date="2017-06" db="EMBL/GenBank/DDBJ databases">
        <title>WGS assembly of Brachypodium distachyon.</title>
        <authorList>
            <consortium name="The International Brachypodium Initiative"/>
            <person name="Lucas S."/>
            <person name="Harmon-Smith M."/>
            <person name="Lail K."/>
            <person name="Tice H."/>
            <person name="Grimwood J."/>
            <person name="Bruce D."/>
            <person name="Barry K."/>
            <person name="Shu S."/>
            <person name="Lindquist E."/>
            <person name="Wang M."/>
            <person name="Pitluck S."/>
            <person name="Vogel J.P."/>
            <person name="Garvin D.F."/>
            <person name="Mockler T.C."/>
            <person name="Schmutz J."/>
            <person name="Rokhsar D."/>
            <person name="Bevan M.W."/>
        </authorList>
    </citation>
    <scope>NUCLEOTIDE SEQUENCE</scope>
    <source>
        <strain evidence="2">Bd21</strain>
    </source>
</reference>